<keyword evidence="3" id="KW-0964">Secreted</keyword>
<dbReference type="Pfam" id="PF00746">
    <property type="entry name" value="Gram_pos_anchor"/>
    <property type="match status" value="1"/>
</dbReference>
<keyword evidence="4 8" id="KW-0732">Signal</keyword>
<feature type="chain" id="PRO_5038339574" evidence="8">
    <location>
        <begin position="30"/>
        <end position="1155"/>
    </location>
</feature>
<dbReference type="Pfam" id="PF05738">
    <property type="entry name" value="Cna_B"/>
    <property type="match status" value="7"/>
</dbReference>
<feature type="domain" description="Gram-positive cocci surface proteins LPxTG" evidence="9">
    <location>
        <begin position="1123"/>
        <end position="1155"/>
    </location>
</feature>
<keyword evidence="7" id="KW-0812">Transmembrane</keyword>
<feature type="region of interest" description="Disordered" evidence="6">
    <location>
        <begin position="29"/>
        <end position="52"/>
    </location>
</feature>
<dbReference type="AlphaFoldDB" id="A0A9D1ZP77"/>
<sequence>MFKKGKNIFSLLVIVLSIFMTSTTNIVNADSLSGTSSPETTATTASNQSDKTNWGSQLITKTQLQDENGNPQASFGQYDTIKAYWEFSTNNHIIHNGDTMTVTVPKVLTVANDILTPQPVTEIPGGREIGTATLIKSTRTITVTFNQYAANESKTSSVVGSFNAMTHWDLGVVTVNQKVPIDWNLNGTTVDDPGSTGSATVSNPQVPDTKEKLFKYGSYIHDTIQWTVRINYAGVAIKDAVYKDTLGKNQALLIDDEHPVTVNSATADHTTGTITNDSNNKFAKATAEPTKDGFTVNLGDIDQPVIITYYTKITNYDNISSSYGNTGDLLSNKDEVVNVPVNISSTTLGSDASSGEQITSLMGHKIWKNVPTDQKIPTSITVNLLQNGHSLANQPSQIVTAASGWSYVFNNLPKYDDKGNLYKYTVTENPVDGFIGSTSGNDLINVPKSSMTKFTVTKKWNDGKDQNDHAPIKIGLYDEHGYGPKNYNNQAELSAKNNWTYTYTGLDPDITWYVSELDTPADYISTDSYPNGDSNNKVVTNTLATTFTVNKKWIDTDASKRPTKIEVQLYSKTDTDKTKKAVGNPVELNESNNWSHKFGGGSTNETKLPKYDDNGKKITYSAEEVAVPSDYSQKTAINSNDTEETITNTYESKTPETTSLSVKKVWQDNKSTHNPITVHLLANDKDTGKTVTLSDSNKWSDSFTDLDKSINYSVKEDTPQGYESAITPTNGGFTITNTPKQTTEKTNLTVTKSWNDDNDKDQIRPTSVTVELLANGKNTGKTVILDVTNNWSQSFTNLDKRVNDKDITYTVQEVSVDGYNATYNSIDSNHITIINKHTPKTVTPSDNKRTFTVTKKWSDYNNADKTRPTEIKVQLTANGQDSGTPITLNAKNGWTYTWSNLKKQSDNKDIQYSVKEIKVNGYTTNIDKTNDGATITNTLIPITPPVDNKDKLTVTKTWNDKNNQDNLRPSQVKVQLLANDKVFGDPIILNNDNHWSYTWNNLDKNTKYSIKEVPVPGYTTEIKQVEDGNVSIINTHLVNTPINPDKPTTPTTPTEPTQPIIPVIPVQPSTPDTSTDTNLIPSEGNNNESTTTDSTSLLPNNPTTPAKTSDPDTTKNESSKESLPQTGNQATWILSLVGLLVLISLVLYKLFKKTV</sequence>
<evidence type="ECO:0000256" key="4">
    <source>
        <dbReference type="ARBA" id="ARBA00022729"/>
    </source>
</evidence>
<feature type="compositionally biased region" description="Low complexity" evidence="6">
    <location>
        <begin position="1081"/>
        <end position="1101"/>
    </location>
</feature>
<keyword evidence="7" id="KW-1133">Transmembrane helix</keyword>
<feature type="compositionally biased region" description="Low complexity" evidence="6">
    <location>
        <begin position="33"/>
        <end position="46"/>
    </location>
</feature>
<reference evidence="10" key="1">
    <citation type="journal article" date="2021" name="PeerJ">
        <title>Extensive microbial diversity within the chicken gut microbiome revealed by metagenomics and culture.</title>
        <authorList>
            <person name="Gilroy R."/>
            <person name="Ravi A."/>
            <person name="Getino M."/>
            <person name="Pursley I."/>
            <person name="Horton D.L."/>
            <person name="Alikhan N.F."/>
            <person name="Baker D."/>
            <person name="Gharbi K."/>
            <person name="Hall N."/>
            <person name="Watson M."/>
            <person name="Adriaenssens E.M."/>
            <person name="Foster-Nyarko E."/>
            <person name="Jarju S."/>
            <person name="Secka A."/>
            <person name="Antonio M."/>
            <person name="Oren A."/>
            <person name="Chaudhuri R.R."/>
            <person name="La Ragione R."/>
            <person name="Hildebrand F."/>
            <person name="Pallen M.J."/>
        </authorList>
    </citation>
    <scope>NUCLEOTIDE SEQUENCE</scope>
    <source>
        <strain evidence="10">3204</strain>
    </source>
</reference>
<keyword evidence="2" id="KW-0134">Cell wall</keyword>
<feature type="region of interest" description="Disordered" evidence="6">
    <location>
        <begin position="587"/>
        <end position="610"/>
    </location>
</feature>
<keyword evidence="7" id="KW-0472">Membrane</keyword>
<dbReference type="CDD" id="cd00222">
    <property type="entry name" value="CollagenBindB"/>
    <property type="match status" value="6"/>
</dbReference>
<dbReference type="NCBIfam" id="TIGR01167">
    <property type="entry name" value="LPXTG_anchor"/>
    <property type="match status" value="1"/>
</dbReference>
<evidence type="ECO:0000256" key="7">
    <source>
        <dbReference type="SAM" id="Phobius"/>
    </source>
</evidence>
<evidence type="ECO:0000259" key="9">
    <source>
        <dbReference type="PROSITE" id="PS50847"/>
    </source>
</evidence>
<dbReference type="Pfam" id="PF05737">
    <property type="entry name" value="Collagen_bind"/>
    <property type="match status" value="1"/>
</dbReference>
<accession>A0A9D1ZP77</accession>
<keyword evidence="5" id="KW-0572">Peptidoglycan-anchor</keyword>
<dbReference type="Pfam" id="PF17961">
    <property type="entry name" value="Big_8"/>
    <property type="match status" value="1"/>
</dbReference>
<evidence type="ECO:0000256" key="1">
    <source>
        <dbReference type="ARBA" id="ARBA00004168"/>
    </source>
</evidence>
<gene>
    <name evidence="10" type="ORF">H9820_13165</name>
</gene>
<dbReference type="Proteomes" id="UP000824013">
    <property type="component" value="Unassembled WGS sequence"/>
</dbReference>
<dbReference type="InterPro" id="IPR011252">
    <property type="entry name" value="Fibrogen-bd_dom1"/>
</dbReference>
<dbReference type="SUPFAM" id="SSF49478">
    <property type="entry name" value="Cna protein B-type domain"/>
    <property type="match status" value="7"/>
</dbReference>
<dbReference type="GO" id="GO:0005518">
    <property type="term" value="F:collagen binding"/>
    <property type="evidence" value="ECO:0007669"/>
    <property type="project" value="InterPro"/>
</dbReference>
<evidence type="ECO:0000313" key="11">
    <source>
        <dbReference type="Proteomes" id="UP000824013"/>
    </source>
</evidence>
<dbReference type="EMBL" id="DXCM01000097">
    <property type="protein sequence ID" value="HIY93876.1"/>
    <property type="molecule type" value="Genomic_DNA"/>
</dbReference>
<dbReference type="InterPro" id="IPR008454">
    <property type="entry name" value="Collagen-bd_Cna-like_B-typ_dom"/>
</dbReference>
<feature type="region of interest" description="Disordered" evidence="6">
    <location>
        <begin position="1037"/>
        <end position="1126"/>
    </location>
</feature>
<evidence type="ECO:0000256" key="8">
    <source>
        <dbReference type="SAM" id="SignalP"/>
    </source>
</evidence>
<feature type="compositionally biased region" description="Low complexity" evidence="6">
    <location>
        <begin position="1040"/>
        <end position="1071"/>
    </location>
</feature>
<evidence type="ECO:0000256" key="5">
    <source>
        <dbReference type="ARBA" id="ARBA00023088"/>
    </source>
</evidence>
<feature type="compositionally biased region" description="Basic and acidic residues" evidence="6">
    <location>
        <begin position="1109"/>
        <end position="1120"/>
    </location>
</feature>
<feature type="signal peptide" evidence="8">
    <location>
        <begin position="1"/>
        <end position="29"/>
    </location>
</feature>
<dbReference type="GO" id="GO:0007155">
    <property type="term" value="P:cell adhesion"/>
    <property type="evidence" value="ECO:0007669"/>
    <property type="project" value="InterPro"/>
</dbReference>
<name>A0A9D1ZP77_9LACO</name>
<organism evidence="10 11">
    <name type="scientific">Candidatus Companilactobacillus pullicola</name>
    <dbReference type="NCBI Taxonomy" id="2838523"/>
    <lineage>
        <taxon>Bacteria</taxon>
        <taxon>Bacillati</taxon>
        <taxon>Bacillota</taxon>
        <taxon>Bacilli</taxon>
        <taxon>Lactobacillales</taxon>
        <taxon>Lactobacillaceae</taxon>
        <taxon>Companilactobacillus</taxon>
    </lineage>
</organism>
<dbReference type="InterPro" id="IPR008456">
    <property type="entry name" value="Collagen-bd_dom"/>
</dbReference>
<dbReference type="Gene3D" id="2.60.40.1280">
    <property type="match status" value="1"/>
</dbReference>
<dbReference type="Gene3D" id="2.60.40.1140">
    <property type="entry name" value="Collagen-binding surface protein Cna, B-type domain"/>
    <property type="match status" value="7"/>
</dbReference>
<dbReference type="SUPFAM" id="SSF49401">
    <property type="entry name" value="Bacterial adhesins"/>
    <property type="match status" value="2"/>
</dbReference>
<comment type="subcellular location">
    <subcellularLocation>
        <location evidence="1">Secreted</location>
        <location evidence="1">Cell wall</location>
        <topology evidence="1">Peptidoglycan-anchor</topology>
    </subcellularLocation>
</comment>
<dbReference type="PROSITE" id="PS50847">
    <property type="entry name" value="GRAM_POS_ANCHORING"/>
    <property type="match status" value="1"/>
</dbReference>
<feature type="transmembrane region" description="Helical" evidence="7">
    <location>
        <begin position="1130"/>
        <end position="1151"/>
    </location>
</feature>
<evidence type="ECO:0000256" key="3">
    <source>
        <dbReference type="ARBA" id="ARBA00022525"/>
    </source>
</evidence>
<evidence type="ECO:0000256" key="6">
    <source>
        <dbReference type="SAM" id="MobiDB-lite"/>
    </source>
</evidence>
<dbReference type="InterPro" id="IPR041171">
    <property type="entry name" value="SDR_Ig"/>
</dbReference>
<proteinExistence type="predicted"/>
<dbReference type="InterPro" id="IPR019931">
    <property type="entry name" value="LPXTG_anchor"/>
</dbReference>
<comment type="caution">
    <text evidence="10">The sequence shown here is derived from an EMBL/GenBank/DDBJ whole genome shotgun (WGS) entry which is preliminary data.</text>
</comment>
<evidence type="ECO:0000256" key="2">
    <source>
        <dbReference type="ARBA" id="ARBA00022512"/>
    </source>
</evidence>
<reference evidence="10" key="2">
    <citation type="submission" date="2021-04" db="EMBL/GenBank/DDBJ databases">
        <authorList>
            <person name="Gilroy R."/>
        </authorList>
    </citation>
    <scope>NUCLEOTIDE SEQUENCE</scope>
    <source>
        <strain evidence="10">3204</strain>
    </source>
</reference>
<dbReference type="InterPro" id="IPR008966">
    <property type="entry name" value="Adhesion_dom_sf"/>
</dbReference>
<evidence type="ECO:0000313" key="10">
    <source>
        <dbReference type="EMBL" id="HIY93876.1"/>
    </source>
</evidence>
<protein>
    <submittedName>
        <fullName evidence="10">Cna B-type domain-containing protein</fullName>
    </submittedName>
</protein>